<gene>
    <name evidence="1" type="ORF">AR1Y2_1468</name>
</gene>
<protein>
    <submittedName>
        <fullName evidence="1">Uncharacterized protein</fullName>
    </submittedName>
</protein>
<dbReference type="AlphaFoldDB" id="A0A4P8IB74"/>
<sequence>MDFIYFVLGFFLMPAVLYALNKCYGPQKYQVQIYFEHFESVEVVLSSEKLYENSYPSITELLKNENMIHGDYFVYKKEEEWIEIPMREVTQIKMKKIGGKVTKESDCSFTEKAKILFRKIWTKK</sequence>
<dbReference type="Proteomes" id="UP000298653">
    <property type="component" value="Chromosome"/>
</dbReference>
<organism evidence="1 2">
    <name type="scientific">Anaerostipes rhamnosivorans</name>
    <dbReference type="NCBI Taxonomy" id="1229621"/>
    <lineage>
        <taxon>Bacteria</taxon>
        <taxon>Bacillati</taxon>
        <taxon>Bacillota</taxon>
        <taxon>Clostridia</taxon>
        <taxon>Lachnospirales</taxon>
        <taxon>Lachnospiraceae</taxon>
        <taxon>Anaerostipes</taxon>
    </lineage>
</organism>
<reference evidence="1 2" key="1">
    <citation type="submission" date="2019-05" db="EMBL/GenBank/DDBJ databases">
        <title>Complete genome sequencing of Anaerostipes rhamnosivorans.</title>
        <authorList>
            <person name="Bui T.P.N."/>
            <person name="de Vos W.M."/>
        </authorList>
    </citation>
    <scope>NUCLEOTIDE SEQUENCE [LARGE SCALE GENOMIC DNA]</scope>
    <source>
        <strain evidence="1 2">1y2</strain>
    </source>
</reference>
<name>A0A4P8IB74_9FIRM</name>
<dbReference type="RefSeq" id="WP_022261431.1">
    <property type="nucleotide sequence ID" value="NZ_CP040058.1"/>
</dbReference>
<evidence type="ECO:0000313" key="2">
    <source>
        <dbReference type="Proteomes" id="UP000298653"/>
    </source>
</evidence>
<evidence type="ECO:0000313" key="1">
    <source>
        <dbReference type="EMBL" id="QCP34922.1"/>
    </source>
</evidence>
<keyword evidence="2" id="KW-1185">Reference proteome</keyword>
<dbReference type="EMBL" id="CP040058">
    <property type="protein sequence ID" value="QCP34922.1"/>
    <property type="molecule type" value="Genomic_DNA"/>
</dbReference>
<proteinExistence type="predicted"/>
<dbReference type="KEGG" id="arf:AR1Y2_1468"/>
<accession>A0A4P8IB74</accession>